<reference evidence="3" key="1">
    <citation type="journal article" date="2014" name="Genome Biol. Evol.">
        <title>Pangenome evidence for extensive interdomain horizontal transfer affecting lineage core and shell genes in uncultured planktonic thaumarchaeota and euryarchaeota.</title>
        <authorList>
            <person name="Deschamps P."/>
            <person name="Zivanovic Y."/>
            <person name="Moreira D."/>
            <person name="Rodriguez-Valera F."/>
            <person name="Lopez-Garcia P."/>
        </authorList>
    </citation>
    <scope>NUCLEOTIDE SEQUENCE</scope>
</reference>
<dbReference type="GO" id="GO:0008832">
    <property type="term" value="F:dGTPase activity"/>
    <property type="evidence" value="ECO:0007669"/>
    <property type="project" value="UniProtKB-EC"/>
</dbReference>
<dbReference type="InterPro" id="IPR026875">
    <property type="entry name" value="PHydrolase_assoc_dom"/>
</dbReference>
<dbReference type="PANTHER" id="PTHR11373">
    <property type="entry name" value="DEOXYNUCLEOSIDE TRIPHOSPHATE TRIPHOSPHOHYDROLASE"/>
    <property type="match status" value="1"/>
</dbReference>
<dbReference type="SMART" id="SM00471">
    <property type="entry name" value="HDc"/>
    <property type="match status" value="1"/>
</dbReference>
<proteinExistence type="inferred from homology"/>
<dbReference type="NCBIfam" id="NF002326">
    <property type="entry name" value="PRK01286.1-1"/>
    <property type="match status" value="1"/>
</dbReference>
<dbReference type="Gene3D" id="1.10.3210.10">
    <property type="entry name" value="Hypothetical protein af1432"/>
    <property type="match status" value="1"/>
</dbReference>
<dbReference type="InterPro" id="IPR003607">
    <property type="entry name" value="HD/PDEase_dom"/>
</dbReference>
<dbReference type="SUPFAM" id="SSF109604">
    <property type="entry name" value="HD-domain/PDEase-like"/>
    <property type="match status" value="1"/>
</dbReference>
<organism evidence="3">
    <name type="scientific">uncultured marine group II/III euryarchaeote KM3_133_F10</name>
    <dbReference type="NCBI Taxonomy" id="1457864"/>
    <lineage>
        <taxon>Archaea</taxon>
        <taxon>Methanobacteriati</taxon>
        <taxon>Methanobacteriota</taxon>
        <taxon>environmental samples</taxon>
    </lineage>
</organism>
<gene>
    <name evidence="3" type="primary">dgt</name>
</gene>
<dbReference type="InterPro" id="IPR006674">
    <property type="entry name" value="HD_domain"/>
</dbReference>
<dbReference type="PROSITE" id="PS51831">
    <property type="entry name" value="HD"/>
    <property type="match status" value="1"/>
</dbReference>
<dbReference type="Pfam" id="PF01966">
    <property type="entry name" value="HD"/>
    <property type="match status" value="1"/>
</dbReference>
<evidence type="ECO:0000259" key="2">
    <source>
        <dbReference type="PROSITE" id="PS51831"/>
    </source>
</evidence>
<accession>A0A075GA01</accession>
<keyword evidence="1 3" id="KW-0378">Hydrolase</keyword>
<dbReference type="InterPro" id="IPR006261">
    <property type="entry name" value="dGTPase"/>
</dbReference>
<dbReference type="EMBL" id="KF900592">
    <property type="protein sequence ID" value="AIF00469.1"/>
    <property type="molecule type" value="Genomic_DNA"/>
</dbReference>
<name>A0A075GA01_9EURY</name>
<dbReference type="InterPro" id="IPR023023">
    <property type="entry name" value="dNTPase_2"/>
</dbReference>
<dbReference type="AlphaFoldDB" id="A0A075GA01"/>
<dbReference type="HAMAP" id="MF_01212">
    <property type="entry name" value="dGTPase_type2"/>
    <property type="match status" value="1"/>
</dbReference>
<evidence type="ECO:0000313" key="3">
    <source>
        <dbReference type="EMBL" id="AIF00469.1"/>
    </source>
</evidence>
<dbReference type="EC" id="3.1.5.1" evidence="3"/>
<dbReference type="GO" id="GO:0006203">
    <property type="term" value="P:dGTP catabolic process"/>
    <property type="evidence" value="ECO:0007669"/>
    <property type="project" value="TreeGrafter"/>
</dbReference>
<dbReference type="NCBIfam" id="TIGR01353">
    <property type="entry name" value="dGTP_triPase"/>
    <property type="match status" value="1"/>
</dbReference>
<dbReference type="InterPro" id="IPR050135">
    <property type="entry name" value="dGTPase-like"/>
</dbReference>
<dbReference type="Pfam" id="PF13286">
    <property type="entry name" value="HD_assoc"/>
    <property type="match status" value="1"/>
</dbReference>
<evidence type="ECO:0000256" key="1">
    <source>
        <dbReference type="ARBA" id="ARBA00022801"/>
    </source>
</evidence>
<dbReference type="CDD" id="cd00077">
    <property type="entry name" value="HDc"/>
    <property type="match status" value="1"/>
</dbReference>
<dbReference type="PANTHER" id="PTHR11373:SF43">
    <property type="entry name" value="DEOXYGUANOSINETRIPHOSPHATE TRIPHOSPHOHYDROLASE-LIKE PROTEIN"/>
    <property type="match status" value="1"/>
</dbReference>
<protein>
    <submittedName>
        <fullName evidence="3">(Dgt)</fullName>
        <ecNumber evidence="3">3.1.5.1</ecNumber>
    </submittedName>
</protein>
<sequence length="381" mass="44882">MQKNYKENHLKAYATKPKNSKGRIYPELENFIRSPYQRDRDRIIHSSAFRRLKHKTQVFVNTEGDHYRTRLTHSMEVSQIARTLARYLKLNEDLCETLSLSHDLGHTPFGHAGEEVLSECMLKYGGFDHNIQTLRIVTLIENKYYKFRGLNLTIETLDGLVKHNGPPQNIYSFKKILNNSIFKEKILFKNFQSLEAQIASISDDIAYNNHDVEDGLRAGLFTIEKFGSLPFISKIIKKHLRNKKNFRKEIIINQIVRDLINFMVVDVIKTTNKNLQKIKPRSINDIYSHKNLIVDFSNKMKKIDKEIKEFLRINMYNNKKVLVNTNKGKKIIKVLFNYLIKKPTKYINRELFKNETKERVISDFIAGMTDRYAINMYKKIK</sequence>
<feature type="domain" description="HD" evidence="2">
    <location>
        <begin position="70"/>
        <end position="208"/>
    </location>
</feature>